<dbReference type="Proteomes" id="UP000033662">
    <property type="component" value="Unassembled WGS sequence"/>
</dbReference>
<keyword evidence="7" id="KW-0969">Cilium</keyword>
<evidence type="ECO:0000256" key="2">
    <source>
        <dbReference type="ARBA" id="ARBA00008787"/>
    </source>
</evidence>
<dbReference type="EMBL" id="JZXC01000006">
    <property type="protein sequence ID" value="KKA08319.1"/>
    <property type="molecule type" value="Genomic_DNA"/>
</dbReference>
<keyword evidence="7" id="KW-0282">Flagellum</keyword>
<reference evidence="7 8" key="1">
    <citation type="submission" date="2015-03" db="EMBL/GenBank/DDBJ databases">
        <title>Pseudomonas fluorescens 1855-344 Genome sequencing and assembly.</title>
        <authorList>
            <person name="Eng W.W.H."/>
            <person name="Gan H.M."/>
            <person name="Savka M.A."/>
        </authorList>
    </citation>
    <scope>NUCLEOTIDE SEQUENCE [LARGE SCALE GENOMIC DNA]</scope>
    <source>
        <strain evidence="7 8">1855-344</strain>
    </source>
</reference>
<dbReference type="CDD" id="cd16098">
    <property type="entry name" value="FliS"/>
    <property type="match status" value="1"/>
</dbReference>
<evidence type="ECO:0000313" key="8">
    <source>
        <dbReference type="Proteomes" id="UP000033662"/>
    </source>
</evidence>
<sequence>MSSIRDANAYAKVGVESGILAASPHQRIVMLFDSYQASIRLARLHLQAGNIAEKGNAITKAINIVNQGLRASLDLEHGGDIAMQLDQLYDYVVRVLLRANLNNDETALTTAADLLNNVAAAWLAIGSQIEEER</sequence>
<dbReference type="GO" id="GO:0044780">
    <property type="term" value="P:bacterial-type flagellum assembly"/>
    <property type="evidence" value="ECO:0007669"/>
    <property type="project" value="InterPro"/>
</dbReference>
<protein>
    <recommendedName>
        <fullName evidence="6">Flagellar secretion chaperone FliS</fullName>
    </recommendedName>
</protein>
<proteinExistence type="inferred from homology"/>
<name>A0A0F4XQY2_9PSED</name>
<dbReference type="InterPro" id="IPR003713">
    <property type="entry name" value="FliS"/>
</dbReference>
<dbReference type="PANTHER" id="PTHR34773:SF1">
    <property type="entry name" value="FLAGELLAR SECRETION CHAPERONE FLIS"/>
    <property type="match status" value="1"/>
</dbReference>
<dbReference type="AlphaFoldDB" id="A0A0F4XQY2"/>
<dbReference type="Gene3D" id="1.20.120.340">
    <property type="entry name" value="Flagellar protein FliS"/>
    <property type="match status" value="1"/>
</dbReference>
<evidence type="ECO:0000256" key="6">
    <source>
        <dbReference type="PIRNR" id="PIRNR039090"/>
    </source>
</evidence>
<dbReference type="OrthoDB" id="9792010at2"/>
<organism evidence="7 8">
    <name type="scientific">Pseudomonas kilonensis</name>
    <dbReference type="NCBI Taxonomy" id="132476"/>
    <lineage>
        <taxon>Bacteria</taxon>
        <taxon>Pseudomonadati</taxon>
        <taxon>Pseudomonadota</taxon>
        <taxon>Gammaproteobacteria</taxon>
        <taxon>Pseudomonadales</taxon>
        <taxon>Pseudomonadaceae</taxon>
        <taxon>Pseudomonas</taxon>
    </lineage>
</organism>
<evidence type="ECO:0000313" key="7">
    <source>
        <dbReference type="EMBL" id="KKA08319.1"/>
    </source>
</evidence>
<comment type="caution">
    <text evidence="7">The sequence shown here is derived from an EMBL/GenBank/DDBJ whole genome shotgun (WGS) entry which is preliminary data.</text>
</comment>
<dbReference type="PANTHER" id="PTHR34773">
    <property type="entry name" value="FLAGELLAR SECRETION CHAPERONE FLIS"/>
    <property type="match status" value="1"/>
</dbReference>
<accession>A0A0F4XQY2</accession>
<dbReference type="SUPFAM" id="SSF101116">
    <property type="entry name" value="Flagellar export chaperone FliS"/>
    <property type="match status" value="1"/>
</dbReference>
<dbReference type="GO" id="GO:0071973">
    <property type="term" value="P:bacterial-type flagellum-dependent cell motility"/>
    <property type="evidence" value="ECO:0007669"/>
    <property type="project" value="TreeGrafter"/>
</dbReference>
<dbReference type="GO" id="GO:0005829">
    <property type="term" value="C:cytosol"/>
    <property type="evidence" value="ECO:0007669"/>
    <property type="project" value="UniProtKB-SubCell"/>
</dbReference>
<keyword evidence="7" id="KW-0966">Cell projection</keyword>
<keyword evidence="5" id="KW-0143">Chaperone</keyword>
<evidence type="ECO:0000256" key="4">
    <source>
        <dbReference type="ARBA" id="ARBA00022795"/>
    </source>
</evidence>
<evidence type="ECO:0000256" key="5">
    <source>
        <dbReference type="ARBA" id="ARBA00023186"/>
    </source>
</evidence>
<keyword evidence="3 6" id="KW-0963">Cytoplasm</keyword>
<comment type="similarity">
    <text evidence="2 6">Belongs to the FliS family.</text>
</comment>
<dbReference type="PIRSF" id="PIRSF039090">
    <property type="entry name" value="Flis"/>
    <property type="match status" value="1"/>
</dbReference>
<evidence type="ECO:0000256" key="3">
    <source>
        <dbReference type="ARBA" id="ARBA00022490"/>
    </source>
</evidence>
<gene>
    <name evidence="7" type="ORF">VP02_08645</name>
</gene>
<dbReference type="NCBIfam" id="TIGR00208">
    <property type="entry name" value="fliS"/>
    <property type="match status" value="1"/>
</dbReference>
<keyword evidence="4 6" id="KW-1005">Bacterial flagellum biogenesis</keyword>
<dbReference type="InterPro" id="IPR036584">
    <property type="entry name" value="FliS_sf"/>
</dbReference>
<evidence type="ECO:0000256" key="1">
    <source>
        <dbReference type="ARBA" id="ARBA00004514"/>
    </source>
</evidence>
<dbReference type="PATRIC" id="fig|132476.4.peg.5757"/>
<comment type="subcellular location">
    <subcellularLocation>
        <location evidence="1 6">Cytoplasm</location>
        <location evidence="1 6">Cytosol</location>
    </subcellularLocation>
</comment>
<dbReference type="Pfam" id="PF02561">
    <property type="entry name" value="FliS"/>
    <property type="match status" value="1"/>
</dbReference>